<feature type="compositionally biased region" description="Pro residues" evidence="1">
    <location>
        <begin position="886"/>
        <end position="927"/>
    </location>
</feature>
<evidence type="ECO:0000259" key="2">
    <source>
        <dbReference type="Pfam" id="PF25547"/>
    </source>
</evidence>
<feature type="region of interest" description="Disordered" evidence="1">
    <location>
        <begin position="458"/>
        <end position="490"/>
    </location>
</feature>
<dbReference type="InterPro" id="IPR043519">
    <property type="entry name" value="NT_sf"/>
</dbReference>
<evidence type="ECO:0000313" key="4">
    <source>
        <dbReference type="EMBL" id="OKA04730.1"/>
    </source>
</evidence>
<feature type="region of interest" description="Disordered" evidence="1">
    <location>
        <begin position="340"/>
        <end position="372"/>
    </location>
</feature>
<comment type="caution">
    <text evidence="3">The sequence shown here is derived from an EMBL/GenBank/DDBJ whole genome shotgun (WGS) entry which is preliminary data.</text>
</comment>
<reference evidence="4 6" key="2">
    <citation type="submission" date="2016-11" db="EMBL/GenBank/DDBJ databases">
        <title>Genome sequencing of Amycolatopsis regifaucium.</title>
        <authorList>
            <person name="Mayilraj S."/>
            <person name="Kaur N."/>
        </authorList>
    </citation>
    <scope>NUCLEOTIDE SEQUENCE [LARGE SCALE GENOMIC DNA]</scope>
    <source>
        <strain evidence="4 6">GY080</strain>
    </source>
</reference>
<name>A0A154MB04_9PSEU</name>
<evidence type="ECO:0000313" key="5">
    <source>
        <dbReference type="Proteomes" id="UP000076321"/>
    </source>
</evidence>
<dbReference type="Proteomes" id="UP000186883">
    <property type="component" value="Unassembled WGS sequence"/>
</dbReference>
<feature type="compositionally biased region" description="Basic and acidic residues" evidence="1">
    <location>
        <begin position="465"/>
        <end position="478"/>
    </location>
</feature>
<gene>
    <name evidence="4" type="ORF">ATP06_0230525</name>
    <name evidence="3" type="ORF">AVL48_05510</name>
</gene>
<dbReference type="PANTHER" id="PTHR48125:SF10">
    <property type="entry name" value="OS12G0136300 PROTEIN"/>
    <property type="match status" value="1"/>
</dbReference>
<dbReference type="PANTHER" id="PTHR48125">
    <property type="entry name" value="LP07818P1"/>
    <property type="match status" value="1"/>
</dbReference>
<feature type="compositionally biased region" description="Basic and acidic residues" evidence="1">
    <location>
        <begin position="641"/>
        <end position="656"/>
    </location>
</feature>
<keyword evidence="6" id="KW-1185">Reference proteome</keyword>
<feature type="compositionally biased region" description="Low complexity" evidence="1">
    <location>
        <begin position="389"/>
        <end position="401"/>
    </location>
</feature>
<feature type="region of interest" description="Disordered" evidence="1">
    <location>
        <begin position="504"/>
        <end position="576"/>
    </location>
</feature>
<dbReference type="RefSeq" id="WP_061986705.1">
    <property type="nucleotide sequence ID" value="NZ_FOPQ01000003.1"/>
</dbReference>
<dbReference type="EMBL" id="LQCI01000034">
    <property type="protein sequence ID" value="KZB81467.1"/>
    <property type="molecule type" value="Genomic_DNA"/>
</dbReference>
<feature type="domain" description="Outer membrane channel protein CpnT-like N-terminal" evidence="2">
    <location>
        <begin position="4"/>
        <end position="155"/>
    </location>
</feature>
<feature type="compositionally biased region" description="Low complexity" evidence="1">
    <location>
        <begin position="517"/>
        <end position="529"/>
    </location>
</feature>
<dbReference type="InterPro" id="IPR057746">
    <property type="entry name" value="CpnT-like_N"/>
</dbReference>
<dbReference type="OrthoDB" id="3874132at2"/>
<dbReference type="SUPFAM" id="SSF81301">
    <property type="entry name" value="Nucleotidyltransferase"/>
    <property type="match status" value="1"/>
</dbReference>
<accession>A0A154MB04</accession>
<dbReference type="Pfam" id="PF25547">
    <property type="entry name" value="WXG100_2"/>
    <property type="match status" value="1"/>
</dbReference>
<feature type="region of interest" description="Disordered" evidence="1">
    <location>
        <begin position="389"/>
        <end position="426"/>
    </location>
</feature>
<dbReference type="EMBL" id="LOBU02000021">
    <property type="protein sequence ID" value="OKA04730.1"/>
    <property type="molecule type" value="Genomic_DNA"/>
</dbReference>
<evidence type="ECO:0000313" key="6">
    <source>
        <dbReference type="Proteomes" id="UP000186883"/>
    </source>
</evidence>
<feature type="region of interest" description="Disordered" evidence="1">
    <location>
        <begin position="1248"/>
        <end position="1320"/>
    </location>
</feature>
<feature type="compositionally biased region" description="Polar residues" evidence="1">
    <location>
        <begin position="361"/>
        <end position="372"/>
    </location>
</feature>
<reference evidence="3 5" key="1">
    <citation type="submission" date="2015-12" db="EMBL/GenBank/DDBJ databases">
        <title>Amycolatopsis regifaucium genome sequencing and assembly.</title>
        <authorList>
            <person name="Mayilraj S."/>
        </authorList>
    </citation>
    <scope>NUCLEOTIDE SEQUENCE [LARGE SCALE GENOMIC DNA]</scope>
    <source>
        <strain evidence="3 5">GY080</strain>
    </source>
</reference>
<dbReference type="Proteomes" id="UP000076321">
    <property type="component" value="Unassembled WGS sequence"/>
</dbReference>
<proteinExistence type="predicted"/>
<feature type="compositionally biased region" description="Low complexity" evidence="1">
    <location>
        <begin position="409"/>
        <end position="426"/>
    </location>
</feature>
<evidence type="ECO:0000313" key="3">
    <source>
        <dbReference type="EMBL" id="KZB81467.1"/>
    </source>
</evidence>
<protein>
    <recommendedName>
        <fullName evidence="2">Outer membrane channel protein CpnT-like N-terminal domain-containing protein</fullName>
    </recommendedName>
</protein>
<sequence>MANDEPEGELWIRVKESGVVGVDYLWPPDSESDAKELADAWGAGAVALDKAIRESDAAAKALLETWLDSAGFHLQYLIQSYNGGTSGTEGLHLLAAQMRELEAACRGYAQTLADTKNQIRVEIAINVGLFALAAVFGGPGGAAAFAARLAGQIGAKMIVWAGRVASAFDKLGDVSKFGLRFAGELAKEAGEEVFIDLAGQQLSKTQGYRDAIDPKQTLAAGLGGAIGQPLNRVVNKAGLGQATRALGDTAGRHMSRAAADHVTRGVNSFVGNGLTSPVASHLANSAVSGEWAPIPSADRIVGDAVSAGTMAASRTNTVLAGEQIHQNRLGGTAAAPDVSVEQLTRTDSPPPDDPPPGQVERGQSGTEAGTASTAQAALDSAGTETKTVAQAAAAESVTAEAHGNTEQVATSSAASPSEQAAATGARTTTTVLAAPAHVSAGAVPASAAMPAAVANTAANTAETAKPTKGEPNHAKPAEGEDVDGVSEPGEVKPVEEVPHELPAEVPAAENTPEEAQPEQPAEETPASEPGQLQEAAPRAEQDPGFGEAVEAQESVPPQQESAETPPVRPDDLTDELGKVWDGVPELRRPIADLVAIVHPVRAETTLNFMTQGIAGNGTLSDKLSALGSEALAKYVERLDKTTARESRRDQTEKNDQAARANRAAPDRLESATAYEQLDAVSNIGKILRKLTELGVNTHDAAEKLASTIEPVRDTPPRGKPRQPTAAQIEGAKLNLTGIEAELRAALTLTELSGDQLAALGLPDLKIDSVRAPQFDADGKLLSDIDIRGRLYHGYGPEIRIDVKHLSSADPSVVSLLQEQIANQLSALPTDRQARLVYLFTNALTQQIADGLIQLGVDAVLRHDGGWDFSVAAAKGPEGSASSGPTDPGPTPSGPTRPGPTPSGPSNPPPSNPPPDPPRNPPPGPANPPSGSGGDSAATRFYHPENPARLDHPPSSSTVDRSRLRMVLFSEHRLRVLIDESGLSWNELRSLLLEHGLLPSDSRPVRPRDVSRIVEADWVRSRIAPGLQEAADAASREFDRLTRGLAPERDSEQTRRRARMILDHLRDGTMTPALRGTFVHQIFADEIRARDGEILGDHAGRFRLTTAQAYHLDGRGRPSLGQGGGERSHYAGSTVPNLTLDLMVDGRPVVVQSYDFTTGNPAPDPNQAHRGDTFTRALFETRILRPGQSPVSRAEPVVAGRELFHTGDVTAITEALEAAGAPTLSRYRRALMGIFIAIRILGMPNTIDSAMEGKPPKSGPVDLVRPRNTDEQGRKPRRPGHLPPFDPDGDDVAVNIDPVTGEITFKDPPDGTTGPATMGSARLDEVGGSRWVEARRKVAPGPWDGAVVTGEGVVYAPAGMAIGDDLTTRYAHMRAMLGNRPAPGSPYVVTLHGSRSGHPIPGLSLYSEIALTEEQLRAIEELYMLSPEQVAEATLHSEYYTAGQPVQLNSCHSGSSGWAQRYADALGAEVVAPRGRLHVMPGGRLIVEGFPEGEGWARFTPTAAQESDDGRSAIDKAINPAGEDDFATLLRHHPELAQVLRETPYLANSLRARPQTLANLLRHPEAVEVVIAAVAEVAARGAEEILREQEESSGPGPVDLTETQRRAAEAVRAQIPRRYAAVKVTQPGYAPSAGLSEEQLAAYRAEYLADLYRSWGRDQKELKKLAEWLAGHAGGTAACRSEPKSRVRAQDKIDGDYAGDPSRLLDLVGALVRFDTVAEIYQALYALQAHLAEGGAPIRIVGIKDRFTNPQMSGYRDILMTVRLSNGHIAELRLHLGHIDEVAAFEHSLYEVRRDFDAVAAEQGRPISPEERALEATILRRQRELFEEATLRGLPPGDERIGP</sequence>
<feature type="region of interest" description="Disordered" evidence="1">
    <location>
        <begin position="641"/>
        <end position="669"/>
    </location>
</feature>
<feature type="region of interest" description="Disordered" evidence="1">
    <location>
        <begin position="870"/>
        <end position="958"/>
    </location>
</feature>
<organism evidence="3 5">
    <name type="scientific">Amycolatopsis regifaucium</name>
    <dbReference type="NCBI Taxonomy" id="546365"/>
    <lineage>
        <taxon>Bacteria</taxon>
        <taxon>Bacillati</taxon>
        <taxon>Actinomycetota</taxon>
        <taxon>Actinomycetes</taxon>
        <taxon>Pseudonocardiales</taxon>
        <taxon>Pseudonocardiaceae</taxon>
        <taxon>Amycolatopsis</taxon>
    </lineage>
</organism>
<evidence type="ECO:0000256" key="1">
    <source>
        <dbReference type="SAM" id="MobiDB-lite"/>
    </source>
</evidence>
<feature type="compositionally biased region" description="Basic and acidic residues" evidence="1">
    <location>
        <begin position="1263"/>
        <end position="1273"/>
    </location>
</feature>
<feature type="compositionally biased region" description="Pro residues" evidence="1">
    <location>
        <begin position="348"/>
        <end position="357"/>
    </location>
</feature>
<feature type="compositionally biased region" description="Basic and acidic residues" evidence="1">
    <location>
        <begin position="941"/>
        <end position="951"/>
    </location>
</feature>